<keyword evidence="2" id="KW-1185">Reference proteome</keyword>
<sequence length="112" mass="11596">MTHDAEGPRQKQGRSLRGLLPKALWDLAAALLGRGRRGNGLALGEIVAASRAPARAAGQLLVLAGRAALTVESRLFALLAADDGGRADAVAAVVRIEHVVAHCGSKLKLAEF</sequence>
<proteinExistence type="predicted"/>
<accession>A0AAX4HZS6</accession>
<dbReference type="KEGG" id="cdet:87938185"/>
<evidence type="ECO:0000313" key="2">
    <source>
        <dbReference type="Proteomes" id="UP001322277"/>
    </source>
</evidence>
<dbReference type="GeneID" id="87938185"/>
<dbReference type="EMBL" id="CP137305">
    <property type="protein sequence ID" value="WQF76668.1"/>
    <property type="molecule type" value="Genomic_DNA"/>
</dbReference>
<dbReference type="RefSeq" id="XP_062773892.1">
    <property type="nucleotide sequence ID" value="XM_062917841.1"/>
</dbReference>
<protein>
    <submittedName>
        <fullName evidence="1">Uncharacterized protein</fullName>
    </submittedName>
</protein>
<organism evidence="1 2">
    <name type="scientific">Colletotrichum destructivum</name>
    <dbReference type="NCBI Taxonomy" id="34406"/>
    <lineage>
        <taxon>Eukaryota</taxon>
        <taxon>Fungi</taxon>
        <taxon>Dikarya</taxon>
        <taxon>Ascomycota</taxon>
        <taxon>Pezizomycotina</taxon>
        <taxon>Sordariomycetes</taxon>
        <taxon>Hypocreomycetidae</taxon>
        <taxon>Glomerellales</taxon>
        <taxon>Glomerellaceae</taxon>
        <taxon>Colletotrichum</taxon>
        <taxon>Colletotrichum destructivum species complex</taxon>
    </lineage>
</organism>
<name>A0AAX4HZS6_9PEZI</name>
<evidence type="ECO:0000313" key="1">
    <source>
        <dbReference type="EMBL" id="WQF76668.1"/>
    </source>
</evidence>
<gene>
    <name evidence="1" type="ORF">CDEST_01682</name>
</gene>
<reference evidence="2" key="1">
    <citation type="journal article" date="2023" name="bioRxiv">
        <title>Complete genome of the Medicago anthracnose fungus, Colletotrichum destructivum, reveals a mini-chromosome-like region within a core chromosome.</title>
        <authorList>
            <person name="Lapalu N."/>
            <person name="Simon A."/>
            <person name="Lu A."/>
            <person name="Plaumann P.-L."/>
            <person name="Amselem J."/>
            <person name="Pigne S."/>
            <person name="Auger A."/>
            <person name="Koch C."/>
            <person name="Dallery J.-F."/>
            <person name="O'Connell R.J."/>
        </authorList>
    </citation>
    <scope>NUCLEOTIDE SEQUENCE [LARGE SCALE GENOMIC DNA]</scope>
    <source>
        <strain evidence="2">CBS 520.97</strain>
    </source>
</reference>
<dbReference type="AlphaFoldDB" id="A0AAX4HZS6"/>
<dbReference type="Proteomes" id="UP001322277">
    <property type="component" value="Chromosome 1"/>
</dbReference>